<organism evidence="2">
    <name type="scientific">Musa acuminata</name>
    <name type="common">Banana</name>
    <name type="synonym">Musa cavendishii</name>
    <dbReference type="NCBI Taxonomy" id="4641"/>
    <lineage>
        <taxon>Eukaryota</taxon>
        <taxon>Viridiplantae</taxon>
        <taxon>Streptophyta</taxon>
        <taxon>Embryophyta</taxon>
        <taxon>Tracheophyta</taxon>
        <taxon>Spermatophyta</taxon>
        <taxon>Magnoliopsida</taxon>
        <taxon>Liliopsida</taxon>
        <taxon>Zingiberales</taxon>
        <taxon>Musaceae</taxon>
        <taxon>Musa</taxon>
    </lineage>
</organism>
<proteinExistence type="predicted"/>
<accession>Q1EPD0</accession>
<reference evidence="2" key="1">
    <citation type="submission" date="2006-05" db="EMBL/GenBank/DDBJ databases">
        <authorList>
            <person name="Ciampi A.Y."/>
            <person name="Santos C.M.R."/>
            <person name="da Silva F.R."/>
            <person name="Pappas G.J. Jr"/>
            <person name="Ronning C.M."/>
            <person name="Cheung F."/>
            <person name="Haas B.J."/>
            <person name="Piffanelli P."/>
            <person name="Town C.D."/>
            <person name="Miller R.N.G."/>
            <person name="Souza M.T. Jr."/>
        </authorList>
    </citation>
    <scope>NUCLEOTIDE SEQUENCE</scope>
</reference>
<feature type="region of interest" description="Disordered" evidence="1">
    <location>
        <begin position="119"/>
        <end position="161"/>
    </location>
</feature>
<feature type="compositionally biased region" description="Low complexity" evidence="1">
    <location>
        <begin position="59"/>
        <end position="71"/>
    </location>
</feature>
<dbReference type="AlphaFoldDB" id="Q1EPD0"/>
<protein>
    <submittedName>
        <fullName evidence="2">Uncharacterized protein</fullName>
    </submittedName>
</protein>
<feature type="region of interest" description="Disordered" evidence="1">
    <location>
        <begin position="49"/>
        <end position="71"/>
    </location>
</feature>
<feature type="compositionally biased region" description="Polar residues" evidence="1">
    <location>
        <begin position="246"/>
        <end position="256"/>
    </location>
</feature>
<name>Q1EPD0_MUSAC</name>
<feature type="region of interest" description="Disordered" evidence="1">
    <location>
        <begin position="246"/>
        <end position="273"/>
    </location>
</feature>
<feature type="compositionally biased region" description="Basic residues" evidence="1">
    <location>
        <begin position="141"/>
        <end position="161"/>
    </location>
</feature>
<sequence length="352" mass="37072">METNNFSPKVHVLAGTLHPRCVDQHLVVWWLRGVARTSSSLRGGATYMARSGVRPTSPPSRAYRESSSSSVVAGKHQAASLPIPSAVATSLTASAPPSASACAAVLRDPASGRCSVPRAVIRAPPSPSPARPPPPPPLPRRPSKPCLKRRPRPRLRRGGHSLRLRRWAAAADAVHCTRHHAESPTELRPTATAGHPAVPVYCSLQMDGDGDEAGAGRGTSRQRPTAAPPIYRHKPLTITGRWPRTITNSCQSSSAAPNRLGGTERSTPASGAPETATCRLLNLSCQSLTVTCRAPDAPKLAPDASGSPDGEHRTVRCSPDSNSERKTIGPHTGHVPPDAQACVRCLASSVLP</sequence>
<feature type="region of interest" description="Disordered" evidence="1">
    <location>
        <begin position="299"/>
        <end position="337"/>
    </location>
</feature>
<feature type="region of interest" description="Disordered" evidence="1">
    <location>
        <begin position="207"/>
        <end position="228"/>
    </location>
</feature>
<evidence type="ECO:0000313" key="2">
    <source>
        <dbReference type="EMBL" id="ABF70027.1"/>
    </source>
</evidence>
<feature type="compositionally biased region" description="Pro residues" evidence="1">
    <location>
        <begin position="124"/>
        <end position="140"/>
    </location>
</feature>
<evidence type="ECO:0000256" key="1">
    <source>
        <dbReference type="SAM" id="MobiDB-lite"/>
    </source>
</evidence>
<gene>
    <name evidence="2" type="ORF">MA4_42M13.4</name>
</gene>
<dbReference type="EMBL" id="AC186749">
    <property type="protein sequence ID" value="ABF70027.1"/>
    <property type="molecule type" value="Genomic_DNA"/>
</dbReference>